<evidence type="ECO:0000259" key="10">
    <source>
        <dbReference type="Pfam" id="PF02751"/>
    </source>
</evidence>
<dbReference type="AlphaFoldDB" id="A0A6G1I5L1"/>
<dbReference type="SUPFAM" id="SSF50784">
    <property type="entry name" value="Transcription factor IIA (TFIIA), beta-barrel domain"/>
    <property type="match status" value="1"/>
</dbReference>
<protein>
    <recommendedName>
        <fullName evidence="3 8">Transcription initiation factor IIA subunit 2</fullName>
    </recommendedName>
</protein>
<dbReference type="CDD" id="cd10014">
    <property type="entry name" value="TFIIA_gamma_C"/>
    <property type="match status" value="1"/>
</dbReference>
<sequence length="116" mass="13150">MAANPRPQHHFYEIYRRTSIGLALTDALDSYITEQRIDPPLAIKMLQTFDRVVAQVLNEEVTAGMNIKGRVASYRLCDDVWTWVIEDVRIALNSSQKLRSDSVKIVAMNDNRSAGV</sequence>
<comment type="function">
    <text evidence="7">TFIIA is a component of the transcription machinery of RNA polymerase II and plays an important role in transcriptional activation. TFIIA in a complex with TBP mediates transcriptional activity.</text>
</comment>
<keyword evidence="6 8" id="KW-0539">Nucleus</keyword>
<proteinExistence type="inferred from homology"/>
<evidence type="ECO:0000256" key="6">
    <source>
        <dbReference type="ARBA" id="ARBA00023242"/>
    </source>
</evidence>
<dbReference type="InterPro" id="IPR015872">
    <property type="entry name" value="TFIIA_gsu_N"/>
</dbReference>
<dbReference type="InterPro" id="IPR015871">
    <property type="entry name" value="TFIIA_gsu_C"/>
</dbReference>
<evidence type="ECO:0000256" key="5">
    <source>
        <dbReference type="ARBA" id="ARBA00023163"/>
    </source>
</evidence>
<evidence type="ECO:0000259" key="9">
    <source>
        <dbReference type="Pfam" id="PF02268"/>
    </source>
</evidence>
<organism evidence="11 12">
    <name type="scientific">Trichodelitschia bisporula</name>
    <dbReference type="NCBI Taxonomy" id="703511"/>
    <lineage>
        <taxon>Eukaryota</taxon>
        <taxon>Fungi</taxon>
        <taxon>Dikarya</taxon>
        <taxon>Ascomycota</taxon>
        <taxon>Pezizomycotina</taxon>
        <taxon>Dothideomycetes</taxon>
        <taxon>Dothideomycetes incertae sedis</taxon>
        <taxon>Phaeotrichales</taxon>
        <taxon>Phaeotrichaceae</taxon>
        <taxon>Trichodelitschia</taxon>
    </lineage>
</organism>
<keyword evidence="5 8" id="KW-0804">Transcription</keyword>
<dbReference type="Pfam" id="PF02751">
    <property type="entry name" value="TFIIA_gamma_C"/>
    <property type="match status" value="1"/>
</dbReference>
<evidence type="ECO:0000256" key="1">
    <source>
        <dbReference type="ARBA" id="ARBA00004123"/>
    </source>
</evidence>
<evidence type="ECO:0000313" key="12">
    <source>
        <dbReference type="Proteomes" id="UP000799640"/>
    </source>
</evidence>
<feature type="domain" description="Transcription initiation factor IIA gamma subunit N-terminal" evidence="9">
    <location>
        <begin position="11"/>
        <end position="57"/>
    </location>
</feature>
<feature type="domain" description="Transcription initiation factor IIA gamma subunit C-terminal" evidence="10">
    <location>
        <begin position="68"/>
        <end position="109"/>
    </location>
</feature>
<dbReference type="FunFam" id="1.10.287.190:FF:000001">
    <property type="entry name" value="Transcription initiation factor IIA subunit 2"/>
    <property type="match status" value="1"/>
</dbReference>
<dbReference type="InterPro" id="IPR009083">
    <property type="entry name" value="TFIIA_a-hlx"/>
</dbReference>
<evidence type="ECO:0000256" key="2">
    <source>
        <dbReference type="ARBA" id="ARBA00007675"/>
    </source>
</evidence>
<gene>
    <name evidence="11" type="ORF">EJ06DRAFT_472074</name>
</gene>
<keyword evidence="12" id="KW-1185">Reference proteome</keyword>
<keyword evidence="11" id="KW-0648">Protein biosynthesis</keyword>
<comment type="subcellular location">
    <subcellularLocation>
        <location evidence="1 8">Nucleus</location>
    </subcellularLocation>
</comment>
<evidence type="ECO:0000256" key="3">
    <source>
        <dbReference type="ARBA" id="ARBA00019928"/>
    </source>
</evidence>
<evidence type="ECO:0000256" key="4">
    <source>
        <dbReference type="ARBA" id="ARBA00023015"/>
    </source>
</evidence>
<dbReference type="EMBL" id="ML996690">
    <property type="protein sequence ID" value="KAF2403275.1"/>
    <property type="molecule type" value="Genomic_DNA"/>
</dbReference>
<dbReference type="Proteomes" id="UP000799640">
    <property type="component" value="Unassembled WGS sequence"/>
</dbReference>
<dbReference type="PIRSF" id="PIRSF009415">
    <property type="entry name" value="Hum_TFIIA_gamma"/>
    <property type="match status" value="1"/>
</dbReference>
<evidence type="ECO:0000256" key="7">
    <source>
        <dbReference type="ARBA" id="ARBA00024733"/>
    </source>
</evidence>
<name>A0A6G1I5L1_9PEZI</name>
<dbReference type="InterPro" id="IPR009088">
    <property type="entry name" value="TFIIA_b-brl"/>
</dbReference>
<dbReference type="Gene3D" id="1.10.287.190">
    <property type="entry name" value="Transcription factor IIA gamma subunit, alpha-helical domain"/>
    <property type="match status" value="1"/>
</dbReference>
<dbReference type="InterPro" id="IPR003194">
    <property type="entry name" value="TFIIA_gsu"/>
</dbReference>
<keyword evidence="4 8" id="KW-0805">Transcription regulation</keyword>
<keyword evidence="11" id="KW-0396">Initiation factor</keyword>
<dbReference type="Gene3D" id="2.30.18.10">
    <property type="entry name" value="Transcription factor IIA (TFIIA), beta-barrel domain"/>
    <property type="match status" value="1"/>
</dbReference>
<accession>A0A6G1I5L1</accession>
<reference evidence="11" key="1">
    <citation type="journal article" date="2020" name="Stud. Mycol.">
        <title>101 Dothideomycetes genomes: a test case for predicting lifestyles and emergence of pathogens.</title>
        <authorList>
            <person name="Haridas S."/>
            <person name="Albert R."/>
            <person name="Binder M."/>
            <person name="Bloem J."/>
            <person name="Labutti K."/>
            <person name="Salamov A."/>
            <person name="Andreopoulos B."/>
            <person name="Baker S."/>
            <person name="Barry K."/>
            <person name="Bills G."/>
            <person name="Bluhm B."/>
            <person name="Cannon C."/>
            <person name="Castanera R."/>
            <person name="Culley D."/>
            <person name="Daum C."/>
            <person name="Ezra D."/>
            <person name="Gonzalez J."/>
            <person name="Henrissat B."/>
            <person name="Kuo A."/>
            <person name="Liang C."/>
            <person name="Lipzen A."/>
            <person name="Lutzoni F."/>
            <person name="Magnuson J."/>
            <person name="Mondo S."/>
            <person name="Nolan M."/>
            <person name="Ohm R."/>
            <person name="Pangilinan J."/>
            <person name="Park H.-J."/>
            <person name="Ramirez L."/>
            <person name="Alfaro M."/>
            <person name="Sun H."/>
            <person name="Tritt A."/>
            <person name="Yoshinaga Y."/>
            <person name="Zwiers L.-H."/>
            <person name="Turgeon B."/>
            <person name="Goodwin S."/>
            <person name="Spatafora J."/>
            <person name="Crous P."/>
            <person name="Grigoriev I."/>
        </authorList>
    </citation>
    <scope>NUCLEOTIDE SEQUENCE</scope>
    <source>
        <strain evidence="11">CBS 262.69</strain>
    </source>
</reference>
<dbReference type="GO" id="GO:0006367">
    <property type="term" value="P:transcription initiation at RNA polymerase II promoter"/>
    <property type="evidence" value="ECO:0007669"/>
    <property type="project" value="InterPro"/>
</dbReference>
<dbReference type="GO" id="GO:0005672">
    <property type="term" value="C:transcription factor TFIIA complex"/>
    <property type="evidence" value="ECO:0007669"/>
    <property type="project" value="InterPro"/>
</dbReference>
<dbReference type="OrthoDB" id="586585at2759"/>
<dbReference type="SUPFAM" id="SSF47396">
    <property type="entry name" value="Transcription factor IIA (TFIIA), alpha-helical domain"/>
    <property type="match status" value="1"/>
</dbReference>
<evidence type="ECO:0000313" key="11">
    <source>
        <dbReference type="EMBL" id="KAF2403275.1"/>
    </source>
</evidence>
<comment type="similarity">
    <text evidence="2 8">Belongs to the TFIIA subunit 2 family.</text>
</comment>
<dbReference type="Pfam" id="PF02268">
    <property type="entry name" value="TFIIA_gamma_N"/>
    <property type="match status" value="1"/>
</dbReference>
<evidence type="ECO:0000256" key="8">
    <source>
        <dbReference type="PIRNR" id="PIRNR009415"/>
    </source>
</evidence>
<dbReference type="PANTHER" id="PTHR10966">
    <property type="entry name" value="TRANSCRIPTION INITIATION FACTOR IIA SUBUNIT 2"/>
    <property type="match status" value="1"/>
</dbReference>
<dbReference type="CDD" id="cd10145">
    <property type="entry name" value="TFIIA_gamma_N"/>
    <property type="match status" value="1"/>
</dbReference>
<dbReference type="GO" id="GO:0003743">
    <property type="term" value="F:translation initiation factor activity"/>
    <property type="evidence" value="ECO:0007669"/>
    <property type="project" value="UniProtKB-KW"/>
</dbReference>